<keyword evidence="6" id="KW-0479">Metal-binding</keyword>
<dbReference type="PANTHER" id="PTHR33694:SF1">
    <property type="entry name" value="UDP-3-O-ACYL-N-ACETYLGLUCOSAMINE DEACETYLASE 1, MITOCHONDRIAL-RELATED"/>
    <property type="match status" value="1"/>
</dbReference>
<dbReference type="Pfam" id="PF03331">
    <property type="entry name" value="LpxC"/>
    <property type="match status" value="1"/>
</dbReference>
<dbReference type="GO" id="GO:0016020">
    <property type="term" value="C:membrane"/>
    <property type="evidence" value="ECO:0007669"/>
    <property type="project" value="GOC"/>
</dbReference>
<protein>
    <recommendedName>
        <fullName evidence="3">UDP-3-O-acyl-N-acetylglucosamine deacetylase</fullName>
        <ecNumber evidence="3">3.5.1.108</ecNumber>
    </recommendedName>
</protein>
<comment type="catalytic activity">
    <reaction evidence="10">
        <text>a UDP-3-O-[(3R)-3-hydroxyacyl]-N-acetyl-alpha-D-glucosamine + H2O = a UDP-3-O-[(3R)-3-hydroxyacyl]-alpha-D-glucosamine + acetate</text>
        <dbReference type="Rhea" id="RHEA:67816"/>
        <dbReference type="ChEBI" id="CHEBI:15377"/>
        <dbReference type="ChEBI" id="CHEBI:30089"/>
        <dbReference type="ChEBI" id="CHEBI:137740"/>
        <dbReference type="ChEBI" id="CHEBI:173225"/>
        <dbReference type="EC" id="3.5.1.108"/>
    </reaction>
</comment>
<dbReference type="GO" id="GO:0009245">
    <property type="term" value="P:lipid A biosynthetic process"/>
    <property type="evidence" value="ECO:0007669"/>
    <property type="project" value="UniProtKB-KW"/>
</dbReference>
<gene>
    <name evidence="11" type="ORF">METZ01_LOCUS125362</name>
</gene>
<dbReference type="UniPathway" id="UPA00359">
    <property type="reaction ID" value="UER00478"/>
</dbReference>
<sequence>MSTIDSRIKYPKMDCNFMEASGFYPWQTTIAKSVSSSGIGLHKGDDISFILNPAKENSGIVFVRKDIDADQSERTVKARYDNVSDTNFCTTIENNDGSKVSTIEHLMAALCGSGIDNIEVEIDGDEVPIMDGSSLPFIKLIEEAGIVSLPIKRKFIKILDKISISDGNKICYLEPSKGMDFFVSIDFSDKVIGKQTISFSMENDSFKDFASSARTFGFMKDVEALRFLGLGLGGSLDNCIVIDNDEVINSEGLRHKDEFVRHKLLDVVGDLFTSGYRIQGKYSGYLCGHYTNNLLLKELFANKDSYEIIELGDNHNLNIERDVDVA</sequence>
<evidence type="ECO:0000256" key="6">
    <source>
        <dbReference type="ARBA" id="ARBA00022723"/>
    </source>
</evidence>
<dbReference type="InterPro" id="IPR015870">
    <property type="entry name" value="UDP-acyl_N-AcGlcN_deAcase_N"/>
</dbReference>
<dbReference type="Gene3D" id="3.30.1700.10">
    <property type="entry name" value="lpxc deacetylase, domain 2"/>
    <property type="match status" value="1"/>
</dbReference>
<dbReference type="EC" id="3.5.1.108" evidence="3"/>
<dbReference type="HAMAP" id="MF_00388">
    <property type="entry name" value="LpxC"/>
    <property type="match status" value="1"/>
</dbReference>
<accession>A0A381Y648</accession>
<dbReference type="PANTHER" id="PTHR33694">
    <property type="entry name" value="UDP-3-O-ACYL-N-ACETYLGLUCOSAMINE DEACETYLASE 1, MITOCHONDRIAL-RELATED"/>
    <property type="match status" value="1"/>
</dbReference>
<keyword evidence="8" id="KW-0862">Zinc</keyword>
<name>A0A381Y648_9ZZZZ</name>
<keyword evidence="4" id="KW-0444">Lipid biosynthesis</keyword>
<dbReference type="Gene3D" id="3.30.230.20">
    <property type="entry name" value="lpxc deacetylase, domain 1"/>
    <property type="match status" value="1"/>
</dbReference>
<comment type="pathway">
    <text evidence="2">Glycolipid biosynthesis; lipid IV(A) biosynthesis; lipid IV(A) from (3R)-3-hydroxytetradecanoyl-[acyl-carrier-protein] and UDP-N-acetyl-alpha-D-glucosamine: step 2/6.</text>
</comment>
<evidence type="ECO:0000256" key="2">
    <source>
        <dbReference type="ARBA" id="ARBA00005002"/>
    </source>
</evidence>
<dbReference type="InterPro" id="IPR004463">
    <property type="entry name" value="UDP-acyl_GlcNac_deAcase"/>
</dbReference>
<organism evidence="11">
    <name type="scientific">marine metagenome</name>
    <dbReference type="NCBI Taxonomy" id="408172"/>
    <lineage>
        <taxon>unclassified sequences</taxon>
        <taxon>metagenomes</taxon>
        <taxon>ecological metagenomes</taxon>
    </lineage>
</organism>
<keyword evidence="9" id="KW-0443">Lipid metabolism</keyword>
<evidence type="ECO:0000256" key="4">
    <source>
        <dbReference type="ARBA" id="ARBA00022516"/>
    </source>
</evidence>
<evidence type="ECO:0000256" key="5">
    <source>
        <dbReference type="ARBA" id="ARBA00022556"/>
    </source>
</evidence>
<evidence type="ECO:0000256" key="10">
    <source>
        <dbReference type="ARBA" id="ARBA00024535"/>
    </source>
</evidence>
<keyword evidence="5" id="KW-0441">Lipid A biosynthesis</keyword>
<dbReference type="GO" id="GO:0103117">
    <property type="term" value="F:UDP-3-O-acyl-N-acetylglucosamine deacetylase activity"/>
    <property type="evidence" value="ECO:0007669"/>
    <property type="project" value="UniProtKB-EC"/>
</dbReference>
<evidence type="ECO:0000256" key="7">
    <source>
        <dbReference type="ARBA" id="ARBA00022801"/>
    </source>
</evidence>
<proteinExistence type="inferred from homology"/>
<dbReference type="InterPro" id="IPR011334">
    <property type="entry name" value="UDP-acyl_GlcNac_deAcase_C"/>
</dbReference>
<dbReference type="GO" id="GO:0046872">
    <property type="term" value="F:metal ion binding"/>
    <property type="evidence" value="ECO:0007669"/>
    <property type="project" value="UniProtKB-KW"/>
</dbReference>
<dbReference type="InterPro" id="IPR020568">
    <property type="entry name" value="Ribosomal_Su5_D2-typ_SF"/>
</dbReference>
<dbReference type="SUPFAM" id="SSF54211">
    <property type="entry name" value="Ribosomal protein S5 domain 2-like"/>
    <property type="match status" value="2"/>
</dbReference>
<dbReference type="EMBL" id="UINC01017477">
    <property type="protein sequence ID" value="SVA72508.1"/>
    <property type="molecule type" value="Genomic_DNA"/>
</dbReference>
<evidence type="ECO:0000256" key="3">
    <source>
        <dbReference type="ARBA" id="ARBA00012745"/>
    </source>
</evidence>
<evidence type="ECO:0000313" key="11">
    <source>
        <dbReference type="EMBL" id="SVA72508.1"/>
    </source>
</evidence>
<evidence type="ECO:0000256" key="1">
    <source>
        <dbReference type="ARBA" id="ARBA00001947"/>
    </source>
</evidence>
<reference evidence="11" key="1">
    <citation type="submission" date="2018-05" db="EMBL/GenBank/DDBJ databases">
        <authorList>
            <person name="Lanie J.A."/>
            <person name="Ng W.-L."/>
            <person name="Kazmierczak K.M."/>
            <person name="Andrzejewski T.M."/>
            <person name="Davidsen T.M."/>
            <person name="Wayne K.J."/>
            <person name="Tettelin H."/>
            <person name="Glass J.I."/>
            <person name="Rusch D."/>
            <person name="Podicherti R."/>
            <person name="Tsui H.-C.T."/>
            <person name="Winkler M.E."/>
        </authorList>
    </citation>
    <scope>NUCLEOTIDE SEQUENCE</scope>
</reference>
<dbReference type="AlphaFoldDB" id="A0A381Y648"/>
<comment type="cofactor">
    <cofactor evidence="1">
        <name>Zn(2+)</name>
        <dbReference type="ChEBI" id="CHEBI:29105"/>
    </cofactor>
</comment>
<keyword evidence="7" id="KW-0378">Hydrolase</keyword>
<evidence type="ECO:0000256" key="8">
    <source>
        <dbReference type="ARBA" id="ARBA00022833"/>
    </source>
</evidence>
<dbReference type="NCBIfam" id="TIGR00325">
    <property type="entry name" value="lpxC"/>
    <property type="match status" value="1"/>
</dbReference>
<evidence type="ECO:0000256" key="9">
    <source>
        <dbReference type="ARBA" id="ARBA00023098"/>
    </source>
</evidence>